<dbReference type="Pfam" id="PF05221">
    <property type="entry name" value="AdoHcyase"/>
    <property type="match status" value="1"/>
</dbReference>
<dbReference type="OrthoDB" id="8479at2157"/>
<evidence type="ECO:0000256" key="2">
    <source>
        <dbReference type="ARBA" id="ARBA00022563"/>
    </source>
</evidence>
<feature type="binding site" evidence="4">
    <location>
        <begin position="209"/>
        <end position="214"/>
    </location>
    <ligand>
        <name>NAD(+)</name>
        <dbReference type="ChEBI" id="CHEBI:57540"/>
    </ligand>
</feature>
<feature type="binding site" evidence="4">
    <location>
        <position position="230"/>
    </location>
    <ligand>
        <name>NAD(+)</name>
        <dbReference type="ChEBI" id="CHEBI:57540"/>
    </ligand>
</feature>
<feature type="binding site" evidence="4">
    <location>
        <position position="342"/>
    </location>
    <ligand>
        <name>NAD(+)</name>
        <dbReference type="ChEBI" id="CHEBI:57540"/>
    </ligand>
</feature>
<dbReference type="PIRSF" id="PIRSF001109">
    <property type="entry name" value="Ad_hcy_hydrolase"/>
    <property type="match status" value="1"/>
</dbReference>
<dbReference type="InterPro" id="IPR020082">
    <property type="entry name" value="S-Ado-L-homoCys_hydrolase_CS"/>
</dbReference>
<reference evidence="6 7" key="1">
    <citation type="journal article" date="2014" name="PLoS Genet.">
        <title>Phylogenetically driven sequencing of extremely halophilic archaea reveals strategies for static and dynamic osmo-response.</title>
        <authorList>
            <person name="Becker E.A."/>
            <person name="Seitzer P.M."/>
            <person name="Tritt A."/>
            <person name="Larsen D."/>
            <person name="Krusor M."/>
            <person name="Yao A.I."/>
            <person name="Wu D."/>
            <person name="Madern D."/>
            <person name="Eisen J.A."/>
            <person name="Darling A.E."/>
            <person name="Facciotti M.T."/>
        </authorList>
    </citation>
    <scope>NUCLEOTIDE SEQUENCE [LARGE SCALE GENOMIC DNA]</scope>
    <source>
        <strain evidence="6 7">DSM 1137</strain>
    </source>
</reference>
<evidence type="ECO:0000256" key="4">
    <source>
        <dbReference type="PIRSR" id="PIRSR001109-2"/>
    </source>
</evidence>
<dbReference type="SMART" id="SM00996">
    <property type="entry name" value="AdoHcyase"/>
    <property type="match status" value="1"/>
</dbReference>
<name>M0DQZ5_9EURY</name>
<dbReference type="NCBIfam" id="NF004005">
    <property type="entry name" value="PRK05476.2-3"/>
    <property type="match status" value="1"/>
</dbReference>
<dbReference type="Pfam" id="PF00670">
    <property type="entry name" value="AdoHcyase_NAD"/>
    <property type="match status" value="1"/>
</dbReference>
<dbReference type="RefSeq" id="WP_004050198.1">
    <property type="nucleotide sequence ID" value="NZ_AOJE01000069.1"/>
</dbReference>
<organism evidence="6 7">
    <name type="scientific">Halorubrum saccharovorum DSM 1137</name>
    <dbReference type="NCBI Taxonomy" id="1227484"/>
    <lineage>
        <taxon>Archaea</taxon>
        <taxon>Methanobacteriati</taxon>
        <taxon>Methanobacteriota</taxon>
        <taxon>Stenosarchaea group</taxon>
        <taxon>Halobacteria</taxon>
        <taxon>Halobacteriales</taxon>
        <taxon>Haloferacaceae</taxon>
        <taxon>Halorubrum</taxon>
    </lineage>
</organism>
<feature type="domain" description="S-adenosyl-L-homocysteine hydrolase NAD binding" evidence="5">
    <location>
        <begin position="178"/>
        <end position="339"/>
    </location>
</feature>
<proteinExistence type="inferred from homology"/>
<dbReference type="InterPro" id="IPR036291">
    <property type="entry name" value="NAD(P)-bd_dom_sf"/>
</dbReference>
<protein>
    <submittedName>
        <fullName evidence="6">Adenosylhomocysteinase</fullName>
    </submittedName>
</protein>
<evidence type="ECO:0000313" key="6">
    <source>
        <dbReference type="EMBL" id="ELZ36549.1"/>
    </source>
</evidence>
<comment type="cofactor">
    <cofactor evidence="4">
        <name>NAD(+)</name>
        <dbReference type="ChEBI" id="CHEBI:57540"/>
    </cofactor>
    <text evidence="4">Binds 1 NAD(+) per subunit.</text>
</comment>
<evidence type="ECO:0000256" key="1">
    <source>
        <dbReference type="ARBA" id="ARBA00007122"/>
    </source>
</evidence>
<gene>
    <name evidence="6" type="ORF">C471_14560</name>
</gene>
<dbReference type="EMBL" id="AOJE01000069">
    <property type="protein sequence ID" value="ELZ36549.1"/>
    <property type="molecule type" value="Genomic_DNA"/>
</dbReference>
<dbReference type="SUPFAM" id="SSF51735">
    <property type="entry name" value="NAD(P)-binding Rossmann-fold domains"/>
    <property type="match status" value="1"/>
</dbReference>
<dbReference type="GO" id="GO:0033353">
    <property type="term" value="P:S-adenosylmethionine cycle"/>
    <property type="evidence" value="ECO:0007669"/>
    <property type="project" value="TreeGrafter"/>
</dbReference>
<dbReference type="STRING" id="1227484.C471_14560"/>
<comment type="similarity">
    <text evidence="1">Belongs to the adenosylhomocysteinase family.</text>
</comment>
<dbReference type="GO" id="GO:0005829">
    <property type="term" value="C:cytosol"/>
    <property type="evidence" value="ECO:0007669"/>
    <property type="project" value="TreeGrafter"/>
</dbReference>
<dbReference type="PATRIC" id="fig|1227484.4.peg.2866"/>
<dbReference type="AlphaFoldDB" id="M0DQZ5"/>
<comment type="caution">
    <text evidence="6">The sequence shown here is derived from an EMBL/GenBank/DDBJ whole genome shotgun (WGS) entry which is preliminary data.</text>
</comment>
<feature type="binding site" evidence="4">
    <location>
        <position position="333"/>
    </location>
    <ligand>
        <name>NAD(+)</name>
        <dbReference type="ChEBI" id="CHEBI:57540"/>
    </ligand>
</feature>
<keyword evidence="3 4" id="KW-0520">NAD</keyword>
<dbReference type="PANTHER" id="PTHR23420:SF0">
    <property type="entry name" value="ADENOSYLHOMOCYSTEINASE"/>
    <property type="match status" value="1"/>
</dbReference>
<dbReference type="PANTHER" id="PTHR23420">
    <property type="entry name" value="ADENOSYLHOMOCYSTEINASE"/>
    <property type="match status" value="1"/>
</dbReference>
<dbReference type="SUPFAM" id="SSF52283">
    <property type="entry name" value="Formate/glycerate dehydrogenase catalytic domain-like"/>
    <property type="match status" value="1"/>
</dbReference>
<evidence type="ECO:0000256" key="3">
    <source>
        <dbReference type="ARBA" id="ARBA00023027"/>
    </source>
</evidence>
<dbReference type="Proteomes" id="UP000011514">
    <property type="component" value="Unassembled WGS sequence"/>
</dbReference>
<sequence>MVERHHADDPLARLRERTPVLQTLSEAGAEDLPFEGTAVAVSSHLEPKTGIFVETLRDAGAEVLCTANDPESVHGDVVAHLDAQPGITAFAEPGMSEADLDRAHRELLDREPDVLATDGAELLAKLYADPDRSTDEIRGCTEQTTSGVSRARAMEADGVLDVPVFAVNHTPMKHWFDNVHGTGESALTNVMISTNTVLSGRTVVVAGYGYVGRGVATKARAIGANTVVTEVDPRKAIRAHMDGHRVLPMDEAADVGDLFVTATGNCRVLRARHFERMSDGAMLCNVGHRDVEVAVAELADMATEITDLEEGITRYSLADGREIDLLAEGKLVNLTGPYSQGHPAAVMDSTFGAMFLAARELAVGTEREPGVHQLPERLDRDIARLKLDALGVEIDSLTDLQQRYLDAWQRDEIV</sequence>
<dbReference type="GO" id="GO:0004013">
    <property type="term" value="F:adenosylhomocysteinase activity"/>
    <property type="evidence" value="ECO:0007669"/>
    <property type="project" value="TreeGrafter"/>
</dbReference>
<dbReference type="SMART" id="SM00997">
    <property type="entry name" value="AdoHcyase_NAD"/>
    <property type="match status" value="1"/>
</dbReference>
<accession>M0DQZ5</accession>
<dbReference type="PROSITE" id="PS00739">
    <property type="entry name" value="ADOHCYASE_2"/>
    <property type="match status" value="1"/>
</dbReference>
<dbReference type="InterPro" id="IPR000043">
    <property type="entry name" value="Adenosylhomocysteinase-like"/>
</dbReference>
<keyword evidence="2" id="KW-0554">One-carbon metabolism</keyword>
<evidence type="ECO:0000313" key="7">
    <source>
        <dbReference type="Proteomes" id="UP000011514"/>
    </source>
</evidence>
<evidence type="ECO:0000259" key="5">
    <source>
        <dbReference type="SMART" id="SM00997"/>
    </source>
</evidence>
<dbReference type="InterPro" id="IPR042172">
    <property type="entry name" value="Adenosylhomocyst_ase-like_sf"/>
</dbReference>
<dbReference type="InterPro" id="IPR015878">
    <property type="entry name" value="Ado_hCys_hydrolase_NAD-bd"/>
</dbReference>
<dbReference type="Gene3D" id="3.40.50.720">
    <property type="entry name" value="NAD(P)-binding Rossmann-like Domain"/>
    <property type="match status" value="1"/>
</dbReference>
<dbReference type="GO" id="GO:0006730">
    <property type="term" value="P:one-carbon metabolic process"/>
    <property type="evidence" value="ECO:0007669"/>
    <property type="project" value="UniProtKB-KW"/>
</dbReference>
<dbReference type="Gene3D" id="3.40.50.1480">
    <property type="entry name" value="Adenosylhomocysteinase-like"/>
    <property type="match status" value="1"/>
</dbReference>
<keyword evidence="7" id="KW-1185">Reference proteome</keyword>
<dbReference type="eggNOG" id="arCOG04137">
    <property type="taxonomic scope" value="Archaea"/>
</dbReference>